<dbReference type="PANTHER" id="PTHR23079">
    <property type="entry name" value="RNA-DEPENDENT RNA POLYMERASE"/>
    <property type="match status" value="1"/>
</dbReference>
<dbReference type="EC" id="2.7.7.48" evidence="1"/>
<feature type="compositionally biased region" description="Polar residues" evidence="2">
    <location>
        <begin position="245"/>
        <end position="267"/>
    </location>
</feature>
<keyword evidence="1" id="KW-0808">Transferase</keyword>
<sequence length="1290" mass="141433">MPHTASDQWRSAESLLEHLRSVCDEESGDLLKLDQHESEVMLLFSENLPALHDAYIDAGLPLPATAPCSTTMPAYANTTSVRASPHPVRFEGARVPFLPASSRSHTSQNAKQKHSELSSRLHRFCDVVKARAQEALQELAANTSQDLEDLSLSSSSTVERCGAGSQDSGVAGGSMGNDDCSADQMSQAVPLPLAPLPIFGRLEHHEPRSTWQRRRPSPEFYDALDDDPIPEDRPSPTKKVKRDVQPQTSTVNAMGTARTSSPTQSPSIGPHSGRSAAYRIADPGLLQRRLDPNARSPQGVPWLIQFYLAGLVSRKRLDWDKLSRSDLLKQLRQPTAMDAVERLLQPANRALLWKGSLDGCPFPKSVLSAFKQYDEERSSGQKGRICLRGIVANEASERFSVRLAPPKLSPSTRVTRRFGSTSVLRLRFDEKTAKSVWDPKQARALRDFLCLPIILCGRTYRAFTVRDGAVLFFAIDGAALPPDHPQCIWELYSWMGEWRHNEESLLVKYLSRAALITSKTVAGVIIPQIHYEQDLENTEAGNVGSVMTDGAGSITRSALCALAQELGLPTIPAAFQGRFAGAKGVWYADVASTTASALSITCRDSQVKLKLGEASLRDPSHNTFDIVTPARSSLPSKLSKQIILVLEHNGVSPSTIVDLQTAQLEAIAGRLCLLQSENGSSDSMRERLAKEVDMLGGVTAARARHAAPCDARAKGLSRFSADSDDEDLSDDDDDAPSSTTMAPSASSDDSAAELCYRARSLGVHQRAYDALISGFEPASCAMLARALRDVLQVALQTIIRDFAVPVAQSAEAIVIPDPAGVLEEGTIHFGFGDQAPTDPVTGMRVGVLDDMDVLVTRHPCLLPTDIQKVRAVSHPALAAYPDVVIFSTKGQRPLADMLSGGDYDGDLVRVFWGPLTDDFKNAPEHFSCADPSWQQQFFRKDSRKVSHFIESTLRGARDTDARDARLCNVILDSLLRPDFRGVYGHLHQVVQYEQGTDCDKAKEFAFKFNNSMDGGKTGLTIKPEVLSRDKREFDRKLPDWFSRHTSADDGRREAQRASHLPPYILSTLAAAGEKTSRAIQIKYRQDLEEKAAVEVDADLTAPWLEAMTKGRLPESQKNAILHHVRETLKAYRDLKRSLAADASRDERRRNFEGEDRITRSPTKNRAPSSPSHPRSSSSASPRTFEELEAYFHAWPSTPSAWSIANIDKDKAAAPNPLSLLDAQELQRLTIIITSCAHLLGAEAKQPSFGFDVAWNTTLGIKAQAVGTRTGAGTFTTPNTTAMKMKIGRLY</sequence>
<name>A0A0P1B891_9BASI</name>
<comment type="catalytic activity">
    <reaction evidence="1">
        <text>RNA(n) + a ribonucleoside 5'-triphosphate = RNA(n+1) + diphosphate</text>
        <dbReference type="Rhea" id="RHEA:21248"/>
        <dbReference type="Rhea" id="RHEA-COMP:14527"/>
        <dbReference type="Rhea" id="RHEA-COMP:17342"/>
        <dbReference type="ChEBI" id="CHEBI:33019"/>
        <dbReference type="ChEBI" id="CHEBI:61557"/>
        <dbReference type="ChEBI" id="CHEBI:140395"/>
        <dbReference type="EC" id="2.7.7.48"/>
    </reaction>
</comment>
<feature type="compositionally biased region" description="Low complexity" evidence="2">
    <location>
        <begin position="1165"/>
        <end position="1181"/>
    </location>
</feature>
<evidence type="ECO:0000259" key="3">
    <source>
        <dbReference type="Pfam" id="PF05183"/>
    </source>
</evidence>
<protein>
    <recommendedName>
        <fullName evidence="1">RNA-dependent RNA polymerase</fullName>
        <ecNumber evidence="1">2.7.7.48</ecNumber>
    </recommendedName>
</protein>
<feature type="region of interest" description="Disordered" evidence="2">
    <location>
        <begin position="207"/>
        <end position="274"/>
    </location>
</feature>
<evidence type="ECO:0000256" key="1">
    <source>
        <dbReference type="RuleBase" id="RU363098"/>
    </source>
</evidence>
<dbReference type="GO" id="GO:0003968">
    <property type="term" value="F:RNA-directed RNA polymerase activity"/>
    <property type="evidence" value="ECO:0007669"/>
    <property type="project" value="UniProtKB-KW"/>
</dbReference>
<proteinExistence type="inferred from homology"/>
<organism evidence="4 5">
    <name type="scientific">Ceraceosorus bombacis</name>
    <dbReference type="NCBI Taxonomy" id="401625"/>
    <lineage>
        <taxon>Eukaryota</taxon>
        <taxon>Fungi</taxon>
        <taxon>Dikarya</taxon>
        <taxon>Basidiomycota</taxon>
        <taxon>Ustilaginomycotina</taxon>
        <taxon>Exobasidiomycetes</taxon>
        <taxon>Ceraceosorales</taxon>
        <taxon>Ceraceosoraceae</taxon>
        <taxon>Ceraceosorus</taxon>
    </lineage>
</organism>
<dbReference type="Pfam" id="PF05183">
    <property type="entry name" value="RdRP"/>
    <property type="match status" value="1"/>
</dbReference>
<dbReference type="GO" id="GO:0003723">
    <property type="term" value="F:RNA binding"/>
    <property type="evidence" value="ECO:0007669"/>
    <property type="project" value="UniProtKB-KW"/>
</dbReference>
<feature type="domain" description="RDRP core" evidence="3">
    <location>
        <begin position="400"/>
        <end position="1045"/>
    </location>
</feature>
<dbReference type="PANTHER" id="PTHR23079:SF14">
    <property type="entry name" value="RNA-DEPENDENT RNA POLYMERASE"/>
    <property type="match status" value="1"/>
</dbReference>
<dbReference type="Proteomes" id="UP000054845">
    <property type="component" value="Unassembled WGS sequence"/>
</dbReference>
<dbReference type="OrthoDB" id="10055769at2759"/>
<keyword evidence="1 4" id="KW-0696">RNA-directed RNA polymerase</keyword>
<keyword evidence="1" id="KW-0548">Nucleotidyltransferase</keyword>
<evidence type="ECO:0000313" key="5">
    <source>
        <dbReference type="Proteomes" id="UP000054845"/>
    </source>
</evidence>
<evidence type="ECO:0000256" key="2">
    <source>
        <dbReference type="SAM" id="MobiDB-lite"/>
    </source>
</evidence>
<feature type="region of interest" description="Disordered" evidence="2">
    <location>
        <begin position="144"/>
        <end position="184"/>
    </location>
</feature>
<accession>A0A0P1B891</accession>
<feature type="compositionally biased region" description="Acidic residues" evidence="2">
    <location>
        <begin position="722"/>
        <end position="735"/>
    </location>
</feature>
<dbReference type="GO" id="GO:0031380">
    <property type="term" value="C:nuclear RNA-directed RNA polymerase complex"/>
    <property type="evidence" value="ECO:0007669"/>
    <property type="project" value="TreeGrafter"/>
</dbReference>
<feature type="region of interest" description="Disordered" evidence="2">
    <location>
        <begin position="1142"/>
        <end position="1181"/>
    </location>
</feature>
<keyword evidence="1" id="KW-0694">RNA-binding</keyword>
<dbReference type="STRING" id="401625.A0A0P1B891"/>
<dbReference type="InterPro" id="IPR057596">
    <property type="entry name" value="RDRP_core"/>
</dbReference>
<dbReference type="EMBL" id="CCYA01000065">
    <property type="protein sequence ID" value="CEH11733.1"/>
    <property type="molecule type" value="Genomic_DNA"/>
</dbReference>
<evidence type="ECO:0000313" key="4">
    <source>
        <dbReference type="EMBL" id="CEH11733.1"/>
    </source>
</evidence>
<dbReference type="InterPro" id="IPR007855">
    <property type="entry name" value="RDRP"/>
</dbReference>
<dbReference type="GO" id="GO:0030422">
    <property type="term" value="P:siRNA processing"/>
    <property type="evidence" value="ECO:0007669"/>
    <property type="project" value="TreeGrafter"/>
</dbReference>
<reference evidence="4 5" key="1">
    <citation type="submission" date="2014-09" db="EMBL/GenBank/DDBJ databases">
        <authorList>
            <person name="Magalhaes I.L.F."/>
            <person name="Oliveira U."/>
            <person name="Santos F.R."/>
            <person name="Vidigal T.H.D.A."/>
            <person name="Brescovit A.D."/>
            <person name="Santos A.J."/>
        </authorList>
    </citation>
    <scope>NUCLEOTIDE SEQUENCE [LARGE SCALE GENOMIC DNA]</scope>
</reference>
<feature type="compositionally biased region" description="Basic and acidic residues" evidence="2">
    <location>
        <begin position="1142"/>
        <end position="1158"/>
    </location>
</feature>
<feature type="region of interest" description="Disordered" evidence="2">
    <location>
        <begin position="716"/>
        <end position="746"/>
    </location>
</feature>
<keyword evidence="5" id="KW-1185">Reference proteome</keyword>
<comment type="similarity">
    <text evidence="1">Belongs to the RdRP family.</text>
</comment>
<feature type="compositionally biased region" description="Low complexity" evidence="2">
    <location>
        <begin position="736"/>
        <end position="746"/>
    </location>
</feature>